<proteinExistence type="predicted"/>
<dbReference type="RefSeq" id="WP_194372017.1">
    <property type="nucleotide sequence ID" value="NZ_CP054492.1"/>
</dbReference>
<dbReference type="AlphaFoldDB" id="A0A7S7LXJ5"/>
<organism evidence="1 2">
    <name type="scientific">Candidatus Sulfurimonas baltica</name>
    <dbReference type="NCBI Taxonomy" id="2740404"/>
    <lineage>
        <taxon>Bacteria</taxon>
        <taxon>Pseudomonadati</taxon>
        <taxon>Campylobacterota</taxon>
        <taxon>Epsilonproteobacteria</taxon>
        <taxon>Campylobacterales</taxon>
        <taxon>Sulfurimonadaceae</taxon>
        <taxon>Sulfurimonas</taxon>
    </lineage>
</organism>
<sequence>MKTCKYPELINLEIDLDKQIANLIEGINYSIVNLNVRESAKTNDMLSRATKHCKYLIENIDFQLQHLSNFDTREIYYAKIILNMENRNIKDPLFVATKDFPWLVTLPAFKDYYQKYKRCKKHLYKKFDLVIDEQKRRRGYIDTELDNSIKIKMLKTSIDTIKSKISKIKKHKKLKTSLAYMLDEDVENLYEIIKKTNLNYTNTSQTRYLMFEYIVLAPFRIDRKKQHKLYKQAKKEFIIRKFENIRLYEHFLEVNEQNALRYIATLYHEYLALDYEKIRELFIYLFSDNMTKTTNMLNDFFNYREHSIHGRKIDRREFLPNPPPEFEIICDFSSK</sequence>
<keyword evidence="2" id="KW-1185">Reference proteome</keyword>
<name>A0A7S7LXJ5_9BACT</name>
<protein>
    <submittedName>
        <fullName evidence="1">Uncharacterized protein</fullName>
    </submittedName>
</protein>
<evidence type="ECO:0000313" key="2">
    <source>
        <dbReference type="Proteomes" id="UP000593994"/>
    </source>
</evidence>
<dbReference type="Proteomes" id="UP000593994">
    <property type="component" value="Chromosome"/>
</dbReference>
<dbReference type="KEGG" id="sbal:HUE88_05830"/>
<gene>
    <name evidence="1" type="ORF">HUE88_05830</name>
</gene>
<evidence type="ECO:0000313" key="1">
    <source>
        <dbReference type="EMBL" id="QOY53197.1"/>
    </source>
</evidence>
<dbReference type="EMBL" id="CP054492">
    <property type="protein sequence ID" value="QOY53197.1"/>
    <property type="molecule type" value="Genomic_DNA"/>
</dbReference>
<reference evidence="1 2" key="1">
    <citation type="submission" date="2020-05" db="EMBL/GenBank/DDBJ databases">
        <title>Sulfurimonas marisnigri, sp. nov., and Sulfurimonas baltica, sp. nov., manganese oxide reducing chemolithoautotrophs of the class Epsilonproteobacteria isolated from the pelagic redoxclines of the Black and Baltic Seas and emended description of the genus Sulfurimonas.</title>
        <authorList>
            <person name="Henkel J.V."/>
            <person name="Laudan C."/>
            <person name="Werner J."/>
            <person name="Neu T."/>
            <person name="Plewe S."/>
            <person name="Sproer C."/>
            <person name="Bunk B."/>
            <person name="Schulz-Vogt H.N."/>
        </authorList>
    </citation>
    <scope>NUCLEOTIDE SEQUENCE [LARGE SCALE GENOMIC DNA]</scope>
    <source>
        <strain evidence="1 2">GD2</strain>
    </source>
</reference>
<accession>A0A7S7LXJ5</accession>